<dbReference type="InterPro" id="IPR029068">
    <property type="entry name" value="Glyas_Bleomycin-R_OHBP_Dase"/>
</dbReference>
<dbReference type="RefSeq" id="WP_239796994.1">
    <property type="nucleotide sequence ID" value="NZ_OU912926.1"/>
</dbReference>
<proteinExistence type="predicted"/>
<evidence type="ECO:0000259" key="1">
    <source>
        <dbReference type="PROSITE" id="PS51819"/>
    </source>
</evidence>
<name>A0ABM8Z078_9PROT</name>
<evidence type="ECO:0000313" key="2">
    <source>
        <dbReference type="EMBL" id="CAG9933168.1"/>
    </source>
</evidence>
<dbReference type="Gene3D" id="3.10.180.10">
    <property type="entry name" value="2,3-Dihydroxybiphenyl 1,2-Dioxygenase, domain 1"/>
    <property type="match status" value="1"/>
</dbReference>
<accession>A0ABM8Z078</accession>
<dbReference type="SUPFAM" id="SSF54593">
    <property type="entry name" value="Glyoxalase/Bleomycin resistance protein/Dihydroxybiphenyl dioxygenase"/>
    <property type="match status" value="1"/>
</dbReference>
<dbReference type="Proteomes" id="UP000839052">
    <property type="component" value="Chromosome"/>
</dbReference>
<feature type="domain" description="VOC" evidence="1">
    <location>
        <begin position="6"/>
        <end position="126"/>
    </location>
</feature>
<dbReference type="EMBL" id="OU912926">
    <property type="protein sequence ID" value="CAG9933168.1"/>
    <property type="molecule type" value="Genomic_DNA"/>
</dbReference>
<sequence>MTEVIGIDHIYIAASDLQRSESFYDQILLKVLGFRKNKFIIGGDPHIQYFNRYFGYVLRPARNSSEHDSYSPGLHHFCLRVDAIVDVIAVANQLRAAGIEASEAKLYSEYAPDYWATFFLTPMAFA</sequence>
<keyword evidence="3" id="KW-1185">Reference proteome</keyword>
<dbReference type="InterPro" id="IPR037523">
    <property type="entry name" value="VOC_core"/>
</dbReference>
<reference evidence="2 3" key="1">
    <citation type="submission" date="2021-10" db="EMBL/GenBank/DDBJ databases">
        <authorList>
            <person name="Koch H."/>
        </authorList>
    </citation>
    <scope>NUCLEOTIDE SEQUENCE [LARGE SCALE GENOMIC DNA]</scope>
    <source>
        <strain evidence="2">6680</strain>
    </source>
</reference>
<gene>
    <name evidence="2" type="ORF">NTG6680_1919</name>
</gene>
<dbReference type="Pfam" id="PF00903">
    <property type="entry name" value="Glyoxalase"/>
    <property type="match status" value="1"/>
</dbReference>
<dbReference type="InterPro" id="IPR004360">
    <property type="entry name" value="Glyas_Fos-R_dOase_dom"/>
</dbReference>
<protein>
    <submittedName>
        <fullName evidence="2">Glyoxalase</fullName>
    </submittedName>
</protein>
<evidence type="ECO:0000313" key="3">
    <source>
        <dbReference type="Proteomes" id="UP000839052"/>
    </source>
</evidence>
<organism evidence="2 3">
    <name type="scientific">Candidatus Nitrotoga arctica</name>
    <dbReference type="NCBI Taxonomy" id="453162"/>
    <lineage>
        <taxon>Bacteria</taxon>
        <taxon>Pseudomonadati</taxon>
        <taxon>Pseudomonadota</taxon>
        <taxon>Betaproteobacteria</taxon>
        <taxon>Nitrosomonadales</taxon>
        <taxon>Gallionellaceae</taxon>
        <taxon>Candidatus Nitrotoga</taxon>
    </lineage>
</organism>
<dbReference type="PROSITE" id="PS51819">
    <property type="entry name" value="VOC"/>
    <property type="match status" value="1"/>
</dbReference>